<protein>
    <submittedName>
        <fullName evidence="2">HD domain-containing protein</fullName>
    </submittedName>
</protein>
<dbReference type="CDD" id="cd00077">
    <property type="entry name" value="HDc"/>
    <property type="match status" value="1"/>
</dbReference>
<evidence type="ECO:0000259" key="1">
    <source>
        <dbReference type="PROSITE" id="PS51831"/>
    </source>
</evidence>
<dbReference type="PANTHER" id="PTHR33594">
    <property type="entry name" value="SUPERFAMILY HYDROLASE, PUTATIVE (AFU_ORTHOLOGUE AFUA_1G03035)-RELATED"/>
    <property type="match status" value="1"/>
</dbReference>
<evidence type="ECO:0000313" key="2">
    <source>
        <dbReference type="EMBL" id="XCN74932.1"/>
    </source>
</evidence>
<dbReference type="SUPFAM" id="SSF109604">
    <property type="entry name" value="HD-domain/PDEase-like"/>
    <property type="match status" value="1"/>
</dbReference>
<sequence>MASKEKENRDAAGEPAIPTIAAELLETLHRISAQYCLEEGGSHGPDHSERVLHTAMSIGEKMGARLDIIAPAALLHDIGRKQESSSKGKVCHAELGAEMAEPILQELGYTEADRAAICHCIRAHRFRNNAAPETIEAKILFDADKLDSIGAIGIGRAFLFAGQIGARLHNAEIDPADTETYSTEDTAYREFQVKMSKVREQMLTPLGRQIAERRHAFMETFFSELHREIYGSE</sequence>
<proteinExistence type="predicted"/>
<accession>A0AAU8M0H0</accession>
<dbReference type="AlphaFoldDB" id="A0AAU8M0H0"/>
<dbReference type="InterPro" id="IPR003607">
    <property type="entry name" value="HD/PDEase_dom"/>
</dbReference>
<dbReference type="Pfam" id="PF01966">
    <property type="entry name" value="HD"/>
    <property type="match status" value="1"/>
</dbReference>
<dbReference type="PROSITE" id="PS51831">
    <property type="entry name" value="HD"/>
    <property type="match status" value="1"/>
</dbReference>
<dbReference type="InterPro" id="IPR006674">
    <property type="entry name" value="HD_domain"/>
</dbReference>
<dbReference type="SMART" id="SM00471">
    <property type="entry name" value="HDc"/>
    <property type="match status" value="1"/>
</dbReference>
<dbReference type="PANTHER" id="PTHR33594:SF1">
    <property type="entry name" value="HD_PDEASE DOMAIN-CONTAINING PROTEIN"/>
    <property type="match status" value="1"/>
</dbReference>
<feature type="domain" description="HD" evidence="1">
    <location>
        <begin position="44"/>
        <end position="149"/>
    </location>
</feature>
<reference evidence="2" key="2">
    <citation type="submission" date="2024-06" db="EMBL/GenBank/DDBJ databases">
        <authorList>
            <person name="Plum-Jensen L.E."/>
            <person name="Schramm A."/>
            <person name="Marshall I.P.G."/>
        </authorList>
    </citation>
    <scope>NUCLEOTIDE SEQUENCE</scope>
    <source>
        <strain evidence="2">Rat1</strain>
    </source>
</reference>
<dbReference type="NCBIfam" id="TIGR00277">
    <property type="entry name" value="HDIG"/>
    <property type="match status" value="1"/>
</dbReference>
<dbReference type="Gene3D" id="1.10.3210.50">
    <property type="match status" value="1"/>
</dbReference>
<reference evidence="2" key="1">
    <citation type="journal article" date="2024" name="Syst. Appl. Microbiol.">
        <title>First single-strain enrichments of Electrothrix cable bacteria, description of E. aestuarii sp. nov. and E. rattekaaiensis sp. nov., and proposal of a cable bacteria taxonomy following the rules of the SeqCode.</title>
        <authorList>
            <person name="Plum-Jensen L.E."/>
            <person name="Schramm A."/>
            <person name="Marshall I.P.G."/>
        </authorList>
    </citation>
    <scope>NUCLEOTIDE SEQUENCE</scope>
    <source>
        <strain evidence="2">Rat1</strain>
    </source>
</reference>
<organism evidence="2">
    <name type="scientific">Candidatus Electrothrix aestuarii</name>
    <dbReference type="NCBI Taxonomy" id="3062594"/>
    <lineage>
        <taxon>Bacteria</taxon>
        <taxon>Pseudomonadati</taxon>
        <taxon>Thermodesulfobacteriota</taxon>
        <taxon>Desulfobulbia</taxon>
        <taxon>Desulfobulbales</taxon>
        <taxon>Desulfobulbaceae</taxon>
        <taxon>Candidatus Electrothrix</taxon>
    </lineage>
</organism>
<gene>
    <name evidence="2" type="ORF">Q3M24_09385</name>
</gene>
<name>A0AAU8M0H0_9BACT</name>
<dbReference type="InterPro" id="IPR006675">
    <property type="entry name" value="HDIG_dom"/>
</dbReference>
<dbReference type="KEGG" id="eaj:Q3M24_09385"/>
<dbReference type="EMBL" id="CP159373">
    <property type="protein sequence ID" value="XCN74932.1"/>
    <property type="molecule type" value="Genomic_DNA"/>
</dbReference>